<evidence type="ECO:0000313" key="2">
    <source>
        <dbReference type="Proteomes" id="UP000177418"/>
    </source>
</evidence>
<sequence>MGNNEGIKARSRHIIQMGRNFVANRRQANESDPDVETASRLIVQMFDQVDAFAEERNISHIKPAGSYFRSHFKLNGDDTELVVLLVHTPGDHTPGRVVFRSDDEKTNFRFTVDSAGHARRNEGSQRLPITEDDLEILKRAKETNTNYIAAERIAGEIFQHYHEDHFARLWCYKPLVDDPQEVIYRLPIETFDSSSGPDGTCMIRLERDSSDKMNQFTLWYDSFSGSHDDEPGSHHQRAITLRSLDDAYDGSLQRFDNRVYDYLVRDGDLIYINPNHIQDTITSTDIEVLHQVNDFIGGLTTTGE</sequence>
<proteinExistence type="predicted"/>
<gene>
    <name evidence="1" type="ORF">A3H78_02730</name>
</gene>
<name>A0A1F7JCV5_9BACT</name>
<comment type="caution">
    <text evidence="1">The sequence shown here is derived from an EMBL/GenBank/DDBJ whole genome shotgun (WGS) entry which is preliminary data.</text>
</comment>
<evidence type="ECO:0000313" key="1">
    <source>
        <dbReference type="EMBL" id="OGK53425.1"/>
    </source>
</evidence>
<accession>A0A1F7JCV5</accession>
<dbReference type="Proteomes" id="UP000177418">
    <property type="component" value="Unassembled WGS sequence"/>
</dbReference>
<dbReference type="AlphaFoldDB" id="A0A1F7JCV5"/>
<reference evidence="1 2" key="1">
    <citation type="journal article" date="2016" name="Nat. Commun.">
        <title>Thousands of microbial genomes shed light on interconnected biogeochemical processes in an aquifer system.</title>
        <authorList>
            <person name="Anantharaman K."/>
            <person name="Brown C.T."/>
            <person name="Hug L.A."/>
            <person name="Sharon I."/>
            <person name="Castelle C.J."/>
            <person name="Probst A.J."/>
            <person name="Thomas B.C."/>
            <person name="Singh A."/>
            <person name="Wilkins M.J."/>
            <person name="Karaoz U."/>
            <person name="Brodie E.L."/>
            <person name="Williams K.H."/>
            <person name="Hubbard S.S."/>
            <person name="Banfield J.F."/>
        </authorList>
    </citation>
    <scope>NUCLEOTIDE SEQUENCE [LARGE SCALE GENOMIC DNA]</scope>
</reference>
<dbReference type="EMBL" id="MGAV01000019">
    <property type="protein sequence ID" value="OGK53425.1"/>
    <property type="molecule type" value="Genomic_DNA"/>
</dbReference>
<organism evidence="1 2">
    <name type="scientific">Candidatus Roizmanbacteria bacterium RIFCSPLOWO2_02_FULL_36_11</name>
    <dbReference type="NCBI Taxonomy" id="1802071"/>
    <lineage>
        <taxon>Bacteria</taxon>
        <taxon>Candidatus Roizmaniibacteriota</taxon>
    </lineage>
</organism>
<protein>
    <submittedName>
        <fullName evidence="1">Uncharacterized protein</fullName>
    </submittedName>
</protein>